<dbReference type="GO" id="GO:0005524">
    <property type="term" value="F:ATP binding"/>
    <property type="evidence" value="ECO:0007669"/>
    <property type="project" value="UniProtKB-KW"/>
</dbReference>
<organism evidence="7 8">
    <name type="scientific">Bacillus thermozeamaize</name>
    <dbReference type="NCBI Taxonomy" id="230954"/>
    <lineage>
        <taxon>Bacteria</taxon>
        <taxon>Bacillati</taxon>
        <taxon>Bacillota</taxon>
        <taxon>Bacilli</taxon>
        <taxon>Bacillales</taxon>
        <taxon>Bacillaceae</taxon>
        <taxon>Bacillus</taxon>
    </lineage>
</organism>
<dbReference type="Pfam" id="PF00005">
    <property type="entry name" value="ABC_tran"/>
    <property type="match status" value="1"/>
</dbReference>
<keyword evidence="2" id="KW-0813">Transport</keyword>
<dbReference type="GO" id="GO:0140359">
    <property type="term" value="F:ABC-type transporter activity"/>
    <property type="evidence" value="ECO:0007669"/>
    <property type="project" value="InterPro"/>
</dbReference>
<name>A0A1Y3PV13_9BACI</name>
<dbReference type="InterPro" id="IPR017871">
    <property type="entry name" value="ABC_transporter-like_CS"/>
</dbReference>
<reference evidence="8" key="1">
    <citation type="submission" date="2016-06" db="EMBL/GenBank/DDBJ databases">
        <authorList>
            <person name="Nascimento L."/>
            <person name="Pereira R.V."/>
            <person name="Martins L.F."/>
            <person name="Quaggio R.B."/>
            <person name="Silva A.M."/>
            <person name="Setubal J.C."/>
        </authorList>
    </citation>
    <scope>NUCLEOTIDE SEQUENCE [LARGE SCALE GENOMIC DNA]</scope>
</reference>
<keyword evidence="5" id="KW-1278">Translocase</keyword>
<evidence type="ECO:0000256" key="1">
    <source>
        <dbReference type="ARBA" id="ARBA00005417"/>
    </source>
</evidence>
<dbReference type="SUPFAM" id="SSF52540">
    <property type="entry name" value="P-loop containing nucleoside triphosphate hydrolases"/>
    <property type="match status" value="1"/>
</dbReference>
<dbReference type="Gene3D" id="3.40.50.300">
    <property type="entry name" value="P-loop containing nucleotide triphosphate hydrolases"/>
    <property type="match status" value="1"/>
</dbReference>
<dbReference type="PROSITE" id="PS00211">
    <property type="entry name" value="ABC_TRANSPORTER_1"/>
    <property type="match status" value="1"/>
</dbReference>
<dbReference type="InterPro" id="IPR027417">
    <property type="entry name" value="P-loop_NTPase"/>
</dbReference>
<dbReference type="InterPro" id="IPR003593">
    <property type="entry name" value="AAA+_ATPase"/>
</dbReference>
<dbReference type="SMART" id="SM00382">
    <property type="entry name" value="AAA"/>
    <property type="match status" value="1"/>
</dbReference>
<protein>
    <submittedName>
        <fullName evidence="7">Teichoic acid ABC transporter ATP-binding protein</fullName>
    </submittedName>
</protein>
<evidence type="ECO:0000256" key="3">
    <source>
        <dbReference type="ARBA" id="ARBA00022741"/>
    </source>
</evidence>
<dbReference type="Proteomes" id="UP000196475">
    <property type="component" value="Unassembled WGS sequence"/>
</dbReference>
<dbReference type="GO" id="GO:0016020">
    <property type="term" value="C:membrane"/>
    <property type="evidence" value="ECO:0007669"/>
    <property type="project" value="InterPro"/>
</dbReference>
<dbReference type="InterPro" id="IPR050683">
    <property type="entry name" value="Bact_Polysacc_Export_ATP-bd"/>
</dbReference>
<gene>
    <name evidence="7" type="ORF">BAA01_10300</name>
</gene>
<evidence type="ECO:0000256" key="2">
    <source>
        <dbReference type="ARBA" id="ARBA00022448"/>
    </source>
</evidence>
<keyword evidence="4 7" id="KW-0067">ATP-binding</keyword>
<evidence type="ECO:0000313" key="8">
    <source>
        <dbReference type="Proteomes" id="UP000196475"/>
    </source>
</evidence>
<dbReference type="GO" id="GO:0016887">
    <property type="term" value="F:ATP hydrolysis activity"/>
    <property type="evidence" value="ECO:0007669"/>
    <property type="project" value="InterPro"/>
</dbReference>
<evidence type="ECO:0000256" key="5">
    <source>
        <dbReference type="ARBA" id="ARBA00022967"/>
    </source>
</evidence>
<comment type="similarity">
    <text evidence="1">Belongs to the ABC transporter superfamily.</text>
</comment>
<sequence length="246" mass="27646">MKDEMIRVTDLTMKYRLTTEKVDSLKYFFIKKIRRELRYEDFYALNGVSFSVFKGEVFGIIGRNGAGKSTLLKIIAGVLKPTTGKIIRNGSIAPLIELGAGFNNELTGKENIYLNGMLLGYSKKFISEKLEEIIEFSELGRFVHSPLKTYSSGMKARLGFSIATVVQPDILIVDEILAVGDTEFRRKSEQKIMSMIESGTTVLLVSHSLEQIAKLSDRVMWLDQGKIRELGDADEVIGKYKASLKK</sequence>
<dbReference type="InterPro" id="IPR015860">
    <property type="entry name" value="ABC_transpr_TagH-like"/>
</dbReference>
<evidence type="ECO:0000313" key="7">
    <source>
        <dbReference type="EMBL" id="OUM88998.1"/>
    </source>
</evidence>
<keyword evidence="3" id="KW-0547">Nucleotide-binding</keyword>
<feature type="domain" description="ABC transporter" evidence="6">
    <location>
        <begin position="25"/>
        <end position="246"/>
    </location>
</feature>
<dbReference type="CDD" id="cd03220">
    <property type="entry name" value="ABC_KpsT_Wzt"/>
    <property type="match status" value="1"/>
</dbReference>
<dbReference type="PANTHER" id="PTHR46743:SF2">
    <property type="entry name" value="TEICHOIC ACIDS EXPORT ATP-BINDING PROTEIN TAGH"/>
    <property type="match status" value="1"/>
</dbReference>
<dbReference type="InterPro" id="IPR003439">
    <property type="entry name" value="ABC_transporter-like_ATP-bd"/>
</dbReference>
<dbReference type="AlphaFoldDB" id="A0A1Y3PV13"/>
<comment type="caution">
    <text evidence="7">The sequence shown here is derived from an EMBL/GenBank/DDBJ whole genome shotgun (WGS) entry which is preliminary data.</text>
</comment>
<proteinExistence type="inferred from homology"/>
<dbReference type="PROSITE" id="PS50893">
    <property type="entry name" value="ABC_TRANSPORTER_2"/>
    <property type="match status" value="1"/>
</dbReference>
<dbReference type="EMBL" id="LZRT01000054">
    <property type="protein sequence ID" value="OUM88998.1"/>
    <property type="molecule type" value="Genomic_DNA"/>
</dbReference>
<evidence type="ECO:0000256" key="4">
    <source>
        <dbReference type="ARBA" id="ARBA00022840"/>
    </source>
</evidence>
<evidence type="ECO:0000259" key="6">
    <source>
        <dbReference type="PROSITE" id="PS50893"/>
    </source>
</evidence>
<dbReference type="PANTHER" id="PTHR46743">
    <property type="entry name" value="TEICHOIC ACIDS EXPORT ATP-BINDING PROTEIN TAGH"/>
    <property type="match status" value="1"/>
</dbReference>
<accession>A0A1Y3PV13</accession>